<dbReference type="InterPro" id="IPR036388">
    <property type="entry name" value="WH-like_DNA-bd_sf"/>
</dbReference>
<dbReference type="eggNOG" id="arCOG03828">
    <property type="taxonomic scope" value="Archaea"/>
</dbReference>
<gene>
    <name evidence="2" type="ORF">C491_14987</name>
</gene>
<feature type="domain" description="DUF7344" evidence="1">
    <location>
        <begin position="21"/>
        <end position="95"/>
    </location>
</feature>
<evidence type="ECO:0000259" key="1">
    <source>
        <dbReference type="Pfam" id="PF24035"/>
    </source>
</evidence>
<sequence length="118" mass="13544">MGSENYTVSVSHRSDEILSSLSNTQRRRVMLYLQQEGPASKSEIAHQLITWKYDSHSDEISDKAVKRVKMNLHHKHLPELKDAGLVEYDRRSEMVLVRDLPELAELCLDHCESADLPS</sequence>
<dbReference type="Pfam" id="PF24035">
    <property type="entry name" value="DUF7344"/>
    <property type="match status" value="1"/>
</dbReference>
<organism evidence="2 3">
    <name type="scientific">Natronococcus amylolyticus DSM 10524</name>
    <dbReference type="NCBI Taxonomy" id="1227497"/>
    <lineage>
        <taxon>Archaea</taxon>
        <taxon>Methanobacteriati</taxon>
        <taxon>Methanobacteriota</taxon>
        <taxon>Stenosarchaea group</taxon>
        <taxon>Halobacteria</taxon>
        <taxon>Halobacteriales</taxon>
        <taxon>Natrialbaceae</taxon>
        <taxon>Natronococcus</taxon>
    </lineage>
</organism>
<dbReference type="Gene3D" id="1.10.10.10">
    <property type="entry name" value="Winged helix-like DNA-binding domain superfamily/Winged helix DNA-binding domain"/>
    <property type="match status" value="1"/>
</dbReference>
<protein>
    <recommendedName>
        <fullName evidence="1">DUF7344 domain-containing protein</fullName>
    </recommendedName>
</protein>
<proteinExistence type="predicted"/>
<dbReference type="Proteomes" id="UP000011688">
    <property type="component" value="Unassembled WGS sequence"/>
</dbReference>
<dbReference type="EMBL" id="AOIB01000028">
    <property type="protein sequence ID" value="ELY56263.1"/>
    <property type="molecule type" value="Genomic_DNA"/>
</dbReference>
<comment type="caution">
    <text evidence="2">The sequence shown here is derived from an EMBL/GenBank/DDBJ whole genome shotgun (WGS) entry which is preliminary data.</text>
</comment>
<evidence type="ECO:0000313" key="3">
    <source>
        <dbReference type="Proteomes" id="UP000011688"/>
    </source>
</evidence>
<reference evidence="2 3" key="1">
    <citation type="journal article" date="2014" name="PLoS Genet.">
        <title>Phylogenetically driven sequencing of extremely halophilic archaea reveals strategies for static and dynamic osmo-response.</title>
        <authorList>
            <person name="Becker E.A."/>
            <person name="Seitzer P.M."/>
            <person name="Tritt A."/>
            <person name="Larsen D."/>
            <person name="Krusor M."/>
            <person name="Yao A.I."/>
            <person name="Wu D."/>
            <person name="Madern D."/>
            <person name="Eisen J.A."/>
            <person name="Darling A.E."/>
            <person name="Facciotti M.T."/>
        </authorList>
    </citation>
    <scope>NUCLEOTIDE SEQUENCE [LARGE SCALE GENOMIC DNA]</scope>
    <source>
        <strain evidence="2 3">DSM 10524</strain>
    </source>
</reference>
<evidence type="ECO:0000313" key="2">
    <source>
        <dbReference type="EMBL" id="ELY56263.1"/>
    </source>
</evidence>
<accession>L9X6N3</accession>
<dbReference type="InterPro" id="IPR036390">
    <property type="entry name" value="WH_DNA-bd_sf"/>
</dbReference>
<dbReference type="AlphaFoldDB" id="L9X6N3"/>
<dbReference type="SUPFAM" id="SSF46785">
    <property type="entry name" value="Winged helix' DNA-binding domain"/>
    <property type="match status" value="1"/>
</dbReference>
<keyword evidence="3" id="KW-1185">Reference proteome</keyword>
<name>L9X6N3_9EURY</name>
<dbReference type="InterPro" id="IPR055768">
    <property type="entry name" value="DUF7344"/>
</dbReference>